<keyword evidence="3" id="KW-1185">Reference proteome</keyword>
<comment type="caution">
    <text evidence="2">The sequence shown here is derived from an EMBL/GenBank/DDBJ whole genome shotgun (WGS) entry which is preliminary data.</text>
</comment>
<dbReference type="EMBL" id="CAUEEQ010021233">
    <property type="protein sequence ID" value="CAJ0943486.1"/>
    <property type="molecule type" value="Genomic_DNA"/>
</dbReference>
<organism evidence="2 3">
    <name type="scientific">Ranitomeya imitator</name>
    <name type="common">mimic poison frog</name>
    <dbReference type="NCBI Taxonomy" id="111125"/>
    <lineage>
        <taxon>Eukaryota</taxon>
        <taxon>Metazoa</taxon>
        <taxon>Chordata</taxon>
        <taxon>Craniata</taxon>
        <taxon>Vertebrata</taxon>
        <taxon>Euteleostomi</taxon>
        <taxon>Amphibia</taxon>
        <taxon>Batrachia</taxon>
        <taxon>Anura</taxon>
        <taxon>Neobatrachia</taxon>
        <taxon>Hyloidea</taxon>
        <taxon>Dendrobatidae</taxon>
        <taxon>Dendrobatinae</taxon>
        <taxon>Ranitomeya</taxon>
    </lineage>
</organism>
<evidence type="ECO:0000256" key="1">
    <source>
        <dbReference type="SAM" id="MobiDB-lite"/>
    </source>
</evidence>
<gene>
    <name evidence="2" type="ORF">RIMI_LOCUS9993482</name>
</gene>
<evidence type="ECO:0000313" key="3">
    <source>
        <dbReference type="Proteomes" id="UP001176940"/>
    </source>
</evidence>
<sequence length="141" mass="15915">MLALGLHGLHDIVMPLDNSQDQAMIKLLAGLEDDGYQVDLSRRLSQHSLSARCNAMQNSDDEENEPQVEKEEMELSILMSQRWDSNLEARDGKRNFGKNINESLSEEEDSTDNEMEWSNKMFLADLSIPQLDGTADENSGK</sequence>
<proteinExistence type="predicted"/>
<feature type="region of interest" description="Disordered" evidence="1">
    <location>
        <begin position="90"/>
        <end position="114"/>
    </location>
</feature>
<protein>
    <submittedName>
        <fullName evidence="2">Uncharacterized protein</fullName>
    </submittedName>
</protein>
<reference evidence="2" key="1">
    <citation type="submission" date="2023-07" db="EMBL/GenBank/DDBJ databases">
        <authorList>
            <person name="Stuckert A."/>
        </authorList>
    </citation>
    <scope>NUCLEOTIDE SEQUENCE</scope>
</reference>
<evidence type="ECO:0000313" key="2">
    <source>
        <dbReference type="EMBL" id="CAJ0943486.1"/>
    </source>
</evidence>
<accession>A0ABN9LJH5</accession>
<dbReference type="Proteomes" id="UP001176940">
    <property type="component" value="Unassembled WGS sequence"/>
</dbReference>
<feature type="compositionally biased region" description="Acidic residues" evidence="1">
    <location>
        <begin position="104"/>
        <end position="114"/>
    </location>
</feature>
<name>A0ABN9LJH5_9NEOB</name>